<organism evidence="5 6">
    <name type="scientific">Xenotaenia resolanae</name>
    <dbReference type="NCBI Taxonomy" id="208358"/>
    <lineage>
        <taxon>Eukaryota</taxon>
        <taxon>Metazoa</taxon>
        <taxon>Chordata</taxon>
        <taxon>Craniata</taxon>
        <taxon>Vertebrata</taxon>
        <taxon>Euteleostomi</taxon>
        <taxon>Actinopterygii</taxon>
        <taxon>Neopterygii</taxon>
        <taxon>Teleostei</taxon>
        <taxon>Neoteleostei</taxon>
        <taxon>Acanthomorphata</taxon>
        <taxon>Ovalentaria</taxon>
        <taxon>Atherinomorphae</taxon>
        <taxon>Cyprinodontiformes</taxon>
        <taxon>Goodeidae</taxon>
        <taxon>Xenotaenia</taxon>
    </lineage>
</organism>
<keyword evidence="2" id="KW-0597">Phosphoprotein</keyword>
<protein>
    <submittedName>
        <fullName evidence="5">Uncharacterized protein</fullName>
    </submittedName>
</protein>
<dbReference type="PANTHER" id="PTHR14514:SF4">
    <property type="entry name" value="NESPRIN-2"/>
    <property type="match status" value="1"/>
</dbReference>
<proteinExistence type="predicted"/>
<comment type="caution">
    <text evidence="5">The sequence shown here is derived from an EMBL/GenBank/DDBJ whole genome shotgun (WGS) entry which is preliminary data.</text>
</comment>
<evidence type="ECO:0000256" key="3">
    <source>
        <dbReference type="ARBA" id="ARBA00022737"/>
    </source>
</evidence>
<evidence type="ECO:0000256" key="4">
    <source>
        <dbReference type="ARBA" id="ARBA00023136"/>
    </source>
</evidence>
<evidence type="ECO:0000313" key="6">
    <source>
        <dbReference type="Proteomes" id="UP001444071"/>
    </source>
</evidence>
<accession>A0ABV0WNM7</accession>
<evidence type="ECO:0000256" key="2">
    <source>
        <dbReference type="ARBA" id="ARBA00022553"/>
    </source>
</evidence>
<evidence type="ECO:0000313" key="5">
    <source>
        <dbReference type="EMBL" id="MEQ2271099.1"/>
    </source>
</evidence>
<keyword evidence="4" id="KW-0472">Membrane</keyword>
<dbReference type="Proteomes" id="UP001444071">
    <property type="component" value="Unassembled WGS sequence"/>
</dbReference>
<dbReference type="EMBL" id="JAHRIM010060980">
    <property type="protein sequence ID" value="MEQ2271099.1"/>
    <property type="molecule type" value="Genomic_DNA"/>
</dbReference>
<dbReference type="PANTHER" id="PTHR14514">
    <property type="entry name" value="PKA ANCHORING PROTEIN"/>
    <property type="match status" value="1"/>
</dbReference>
<evidence type="ECO:0000256" key="1">
    <source>
        <dbReference type="ARBA" id="ARBA00004308"/>
    </source>
</evidence>
<gene>
    <name evidence="5" type="ORF">XENORESO_021641</name>
</gene>
<keyword evidence="6" id="KW-1185">Reference proteome</keyword>
<sequence>LCPAETDVEVDSAQKKWDHLHSWLLALEESWLLPPSEVTDSSMKGGDGTAGRMIGTKHLKELQSPIRHLRELGHTSTELPNQACSVDSHQALDEGLFHVLHGTSLSLSSIHDLLHSPTETPHEDETQLLLLQLQNLSKDLATLGSELVTQGSKLSSILGSESGQQCVDDLCRVLPVVQASLTRRQKQLVSLQQDTAEKQRHLKELHSDFTINKLTVHRLTEDIKEPLGLNERLQAGVQMQESLQQQAEQVTSLLEEADQHKLPASLIHQATQLQSELDSVLGDVRSHCTELKSCIDLQQHYEWLVHSLKQLLSLGSERISQQPEMELHSRAQLQQQFYSHTKFFHFLGLHLHILQYLTDRMAFNAPMRWEGVMAALQDEVARLQHQGLEKGIRMHHTLQTADTPRYLPFPPPDPQYRRSRQAYLSRSWAQVEVASFSFFDLGLAKPKELGLNHQAWFREATSLS</sequence>
<reference evidence="5 6" key="1">
    <citation type="submission" date="2021-06" db="EMBL/GenBank/DDBJ databases">
        <authorList>
            <person name="Palmer J.M."/>
        </authorList>
    </citation>
    <scope>NUCLEOTIDE SEQUENCE [LARGE SCALE GENOMIC DNA]</scope>
    <source>
        <strain evidence="5 6">XR_2019</strain>
        <tissue evidence="5">Muscle</tissue>
    </source>
</reference>
<feature type="non-terminal residue" evidence="5">
    <location>
        <position position="1"/>
    </location>
</feature>
<comment type="subcellular location">
    <subcellularLocation>
        <location evidence="1">Endomembrane system</location>
    </subcellularLocation>
</comment>
<keyword evidence="3" id="KW-0677">Repeat</keyword>
<name>A0ABV0WNM7_9TELE</name>